<dbReference type="AlphaFoldDB" id="A0AAV3YNL1"/>
<evidence type="ECO:0000313" key="2">
    <source>
        <dbReference type="EMBL" id="GFN84900.1"/>
    </source>
</evidence>
<dbReference type="EMBL" id="BLXT01001350">
    <property type="protein sequence ID" value="GFN84900.1"/>
    <property type="molecule type" value="Genomic_DNA"/>
</dbReference>
<proteinExistence type="predicted"/>
<dbReference type="InterPro" id="IPR048366">
    <property type="entry name" value="TNP-like_GBD"/>
</dbReference>
<evidence type="ECO:0000313" key="3">
    <source>
        <dbReference type="Proteomes" id="UP000735302"/>
    </source>
</evidence>
<evidence type="ECO:0000259" key="1">
    <source>
        <dbReference type="Pfam" id="PF21788"/>
    </source>
</evidence>
<keyword evidence="3" id="KW-1185">Reference proteome</keyword>
<organism evidence="2 3">
    <name type="scientific">Plakobranchus ocellatus</name>
    <dbReference type="NCBI Taxonomy" id="259542"/>
    <lineage>
        <taxon>Eukaryota</taxon>
        <taxon>Metazoa</taxon>
        <taxon>Spiralia</taxon>
        <taxon>Lophotrochozoa</taxon>
        <taxon>Mollusca</taxon>
        <taxon>Gastropoda</taxon>
        <taxon>Heterobranchia</taxon>
        <taxon>Euthyneura</taxon>
        <taxon>Panpulmonata</taxon>
        <taxon>Sacoglossa</taxon>
        <taxon>Placobranchoidea</taxon>
        <taxon>Plakobranchidae</taxon>
        <taxon>Plakobranchus</taxon>
    </lineage>
</organism>
<gene>
    <name evidence="2" type="ORF">PoB_001140600</name>
</gene>
<feature type="domain" description="Transposable element P transposase-like GTP-binding insertion" evidence="1">
    <location>
        <begin position="7"/>
        <end position="94"/>
    </location>
</feature>
<sequence>MGLHRYHKHQSEDSLYFLNKLSSKYISFGQVKMKVSIAAQILSSSVVRYLDHLRDDLHVPAFHGSKKTYEFIRIIDELFDRLNVKKLLPKDTKQRS</sequence>
<comment type="caution">
    <text evidence="2">The sequence shown here is derived from an EMBL/GenBank/DDBJ whole genome shotgun (WGS) entry which is preliminary data.</text>
</comment>
<dbReference type="Proteomes" id="UP000735302">
    <property type="component" value="Unassembled WGS sequence"/>
</dbReference>
<name>A0AAV3YNL1_9GAST</name>
<reference evidence="2 3" key="1">
    <citation type="journal article" date="2021" name="Elife">
        <title>Chloroplast acquisition without the gene transfer in kleptoplastic sea slugs, Plakobranchus ocellatus.</title>
        <authorList>
            <person name="Maeda T."/>
            <person name="Takahashi S."/>
            <person name="Yoshida T."/>
            <person name="Shimamura S."/>
            <person name="Takaki Y."/>
            <person name="Nagai Y."/>
            <person name="Toyoda A."/>
            <person name="Suzuki Y."/>
            <person name="Arimoto A."/>
            <person name="Ishii H."/>
            <person name="Satoh N."/>
            <person name="Nishiyama T."/>
            <person name="Hasebe M."/>
            <person name="Maruyama T."/>
            <person name="Minagawa J."/>
            <person name="Obokata J."/>
            <person name="Shigenobu S."/>
        </authorList>
    </citation>
    <scope>NUCLEOTIDE SEQUENCE [LARGE SCALE GENOMIC DNA]</scope>
</reference>
<accession>A0AAV3YNL1</accession>
<protein>
    <submittedName>
        <fullName evidence="2">THAP domain-containing protein 9</fullName>
    </submittedName>
</protein>
<dbReference type="Pfam" id="PF21788">
    <property type="entry name" value="TNP-like_GBD"/>
    <property type="match status" value="1"/>
</dbReference>